<dbReference type="EMBL" id="CDSF01000035">
    <property type="protein sequence ID" value="CEO95685.1"/>
    <property type="molecule type" value="Genomic_DNA"/>
</dbReference>
<dbReference type="Gene3D" id="3.10.450.10">
    <property type="match status" value="1"/>
</dbReference>
<dbReference type="EMBL" id="OVEO01000013">
    <property type="protein sequence ID" value="SPQ99935.1"/>
    <property type="molecule type" value="Genomic_DNA"/>
</dbReference>
<keyword evidence="6" id="KW-0732">Signal</keyword>
<dbReference type="PANTHER" id="PTHR11414:SF21">
    <property type="entry name" value="CYSTATIN 14A, TANDEM DUPLICATE 1-RELATED"/>
    <property type="match status" value="1"/>
</dbReference>
<dbReference type="SMR" id="A0A0G4IKR7"/>
<evidence type="ECO:0000313" key="9">
    <source>
        <dbReference type="EMBL" id="SPQ99935.1"/>
    </source>
</evidence>
<evidence type="ECO:0000256" key="6">
    <source>
        <dbReference type="SAM" id="SignalP"/>
    </source>
</evidence>
<dbReference type="AlphaFoldDB" id="A0A0G4IKR7"/>
<protein>
    <recommendedName>
        <fullName evidence="7">Cystatin domain-containing protein</fullName>
    </recommendedName>
</protein>
<keyword evidence="9" id="KW-0496">Mitochondrion</keyword>
<dbReference type="OrthoDB" id="2429551at2759"/>
<gene>
    <name evidence="8" type="ORF">PBRA_004398</name>
    <name evidence="9" type="ORF">PLBR_LOCUS7150</name>
</gene>
<dbReference type="GO" id="GO:0004869">
    <property type="term" value="F:cysteine-type endopeptidase inhibitor activity"/>
    <property type="evidence" value="ECO:0007669"/>
    <property type="project" value="UniProtKB-KW"/>
</dbReference>
<evidence type="ECO:0000256" key="2">
    <source>
        <dbReference type="ARBA" id="ARBA00009403"/>
    </source>
</evidence>
<geneLocation type="mitochondrion" evidence="9"/>
<reference evidence="9 11" key="2">
    <citation type="submission" date="2018-03" db="EMBL/GenBank/DDBJ databases">
        <authorList>
            <person name="Fogelqvist J."/>
        </authorList>
    </citation>
    <scope>NUCLEOTIDE SEQUENCE [LARGE SCALE GENOMIC DNA]</scope>
</reference>
<evidence type="ECO:0000256" key="3">
    <source>
        <dbReference type="ARBA" id="ARBA00022490"/>
    </source>
</evidence>
<feature type="chain" id="PRO_5033223307" description="Cystatin domain-containing protein" evidence="6">
    <location>
        <begin position="21"/>
        <end position="138"/>
    </location>
</feature>
<keyword evidence="10" id="KW-1185">Reference proteome</keyword>
<dbReference type="PRINTS" id="PR00295">
    <property type="entry name" value="STEFINA"/>
</dbReference>
<dbReference type="InterPro" id="IPR001713">
    <property type="entry name" value="Prot_inh_stefin"/>
</dbReference>
<comment type="similarity">
    <text evidence="2">Belongs to the cystatin family.</text>
</comment>
<dbReference type="InterPro" id="IPR000010">
    <property type="entry name" value="Cystatin_dom"/>
</dbReference>
<dbReference type="InterPro" id="IPR046350">
    <property type="entry name" value="Cystatin_sf"/>
</dbReference>
<organism evidence="8 10">
    <name type="scientific">Plasmodiophora brassicae</name>
    <name type="common">Clubroot disease agent</name>
    <dbReference type="NCBI Taxonomy" id="37360"/>
    <lineage>
        <taxon>Eukaryota</taxon>
        <taxon>Sar</taxon>
        <taxon>Rhizaria</taxon>
        <taxon>Endomyxa</taxon>
        <taxon>Phytomyxea</taxon>
        <taxon>Plasmodiophorida</taxon>
        <taxon>Plasmodiophoridae</taxon>
        <taxon>Plasmodiophora</taxon>
    </lineage>
</organism>
<evidence type="ECO:0000256" key="5">
    <source>
        <dbReference type="ARBA" id="ARBA00022704"/>
    </source>
</evidence>
<evidence type="ECO:0000256" key="1">
    <source>
        <dbReference type="ARBA" id="ARBA00004496"/>
    </source>
</evidence>
<name>A0A0G4IKR7_PLABS</name>
<evidence type="ECO:0000259" key="7">
    <source>
        <dbReference type="Pfam" id="PF00031"/>
    </source>
</evidence>
<evidence type="ECO:0000256" key="4">
    <source>
        <dbReference type="ARBA" id="ARBA00022690"/>
    </source>
</evidence>
<evidence type="ECO:0000313" key="8">
    <source>
        <dbReference type="EMBL" id="CEO95685.1"/>
    </source>
</evidence>
<dbReference type="SUPFAM" id="SSF54403">
    <property type="entry name" value="Cystatin/monellin"/>
    <property type="match status" value="1"/>
</dbReference>
<accession>A0A0G4IKR7</accession>
<dbReference type="PANTHER" id="PTHR11414">
    <property type="entry name" value="CYSTATIN FAMILY MEMBER"/>
    <property type="match status" value="1"/>
</dbReference>
<evidence type="ECO:0000313" key="10">
    <source>
        <dbReference type="Proteomes" id="UP000039324"/>
    </source>
</evidence>
<dbReference type="Proteomes" id="UP000039324">
    <property type="component" value="Unassembled WGS sequence"/>
</dbReference>
<sequence>MDRLATVAIVVAVLATASSALHVGGLGPAIPLTAPECRQGDFGASDCHANVTKIIQNERSNIANMANATFTEFRPISYRAQVVSGMVYYAKVQVGNASYVHAEIWQHAYNLSSNALEYTVVAVQSNMTLSDDILPIHK</sequence>
<keyword evidence="5" id="KW-0789">Thiol protease inhibitor</keyword>
<dbReference type="Pfam" id="PF00031">
    <property type="entry name" value="Cystatin"/>
    <property type="match status" value="1"/>
</dbReference>
<dbReference type="Proteomes" id="UP000290189">
    <property type="component" value="Unassembled WGS sequence"/>
</dbReference>
<proteinExistence type="inferred from homology"/>
<feature type="signal peptide" evidence="6">
    <location>
        <begin position="1"/>
        <end position="20"/>
    </location>
</feature>
<dbReference type="GO" id="GO:0005829">
    <property type="term" value="C:cytosol"/>
    <property type="evidence" value="ECO:0007669"/>
    <property type="project" value="TreeGrafter"/>
</dbReference>
<keyword evidence="3" id="KW-0963">Cytoplasm</keyword>
<comment type="subcellular location">
    <subcellularLocation>
        <location evidence="1">Cytoplasm</location>
    </subcellularLocation>
</comment>
<keyword evidence="4" id="KW-0646">Protease inhibitor</keyword>
<evidence type="ECO:0000313" key="11">
    <source>
        <dbReference type="Proteomes" id="UP000290189"/>
    </source>
</evidence>
<feature type="domain" description="Cystatin" evidence="7">
    <location>
        <begin position="64"/>
        <end position="107"/>
    </location>
</feature>
<reference evidence="8 10" key="1">
    <citation type="submission" date="2015-02" db="EMBL/GenBank/DDBJ databases">
        <authorList>
            <person name="Chooi Y.-H."/>
        </authorList>
    </citation>
    <scope>NUCLEOTIDE SEQUENCE [LARGE SCALE GENOMIC DNA]</scope>
    <source>
        <strain evidence="8">E3</strain>
    </source>
</reference>